<protein>
    <submittedName>
        <fullName evidence="2">Uncharacterized protein</fullName>
    </submittedName>
</protein>
<dbReference type="RefSeq" id="WP_022608181.1">
    <property type="nucleotide sequence ID" value="NZ_ASSJ01000070.1"/>
</dbReference>
<dbReference type="AlphaFoldDB" id="U5DLZ9"/>
<accession>U5DLZ9</accession>
<name>U5DLZ9_9CHRO</name>
<dbReference type="eggNOG" id="COG2067">
    <property type="taxonomic scope" value="Bacteria"/>
</dbReference>
<evidence type="ECO:0000313" key="2">
    <source>
        <dbReference type="EMBL" id="ERN40740.1"/>
    </source>
</evidence>
<organism evidence="2 3">
    <name type="scientific">Rubidibacter lacunae KORDI 51-2</name>
    <dbReference type="NCBI Taxonomy" id="582515"/>
    <lineage>
        <taxon>Bacteria</taxon>
        <taxon>Bacillati</taxon>
        <taxon>Cyanobacteriota</taxon>
        <taxon>Cyanophyceae</taxon>
        <taxon>Oscillatoriophycideae</taxon>
        <taxon>Chroococcales</taxon>
        <taxon>Aphanothecaceae</taxon>
        <taxon>Rubidibacter</taxon>
    </lineage>
</organism>
<dbReference type="InParanoid" id="U5DLZ9"/>
<feature type="signal peptide" evidence="1">
    <location>
        <begin position="1"/>
        <end position="29"/>
    </location>
</feature>
<feature type="chain" id="PRO_5004658955" evidence="1">
    <location>
        <begin position="30"/>
        <end position="919"/>
    </location>
</feature>
<keyword evidence="3" id="KW-1185">Reference proteome</keyword>
<dbReference type="STRING" id="582515.KR51_00027270"/>
<evidence type="ECO:0000256" key="1">
    <source>
        <dbReference type="SAM" id="SignalP"/>
    </source>
</evidence>
<gene>
    <name evidence="2" type="ORF">KR51_00027270</name>
</gene>
<keyword evidence="1" id="KW-0732">Signal</keyword>
<dbReference type="EMBL" id="ASSJ01000070">
    <property type="protein sequence ID" value="ERN40740.1"/>
    <property type="molecule type" value="Genomic_DNA"/>
</dbReference>
<dbReference type="Proteomes" id="UP000016960">
    <property type="component" value="Unassembled WGS sequence"/>
</dbReference>
<proteinExistence type="predicted"/>
<reference evidence="2 3" key="1">
    <citation type="submission" date="2013-05" db="EMBL/GenBank/DDBJ databases">
        <title>Draft genome sequence of Rubidibacter lacunae KORDI 51-2.</title>
        <authorList>
            <person name="Choi D.H."/>
            <person name="Noh J.H."/>
            <person name="Kwon K.-K."/>
            <person name="Lee J.-H."/>
            <person name="Ryu J.-Y."/>
        </authorList>
    </citation>
    <scope>NUCLEOTIDE SEQUENCE [LARGE SCALE GENOMIC DNA]</scope>
    <source>
        <strain evidence="2 3">KORDI 51-2</strain>
    </source>
</reference>
<comment type="caution">
    <text evidence="2">The sequence shown here is derived from an EMBL/GenBank/DDBJ whole genome shotgun (WGS) entry which is preliminary data.</text>
</comment>
<evidence type="ECO:0000313" key="3">
    <source>
        <dbReference type="Proteomes" id="UP000016960"/>
    </source>
</evidence>
<sequence>MDGMSMARAILLVLAAGLPLASAPELARANESEGPVTAEVATQLAVLRAMQVDEDGVFFVVDGQVMEARSWRSPDRTRMRLELRGTELAAGFTPAERIDLRALGVSRVSYRTLVVAGSAVQIDFGVAPDSPDWNVITTERGIALIRKDGRRGSIPRQQQSQPATEPIREAIAAEETGQVPFVPPPTALQSALLRDWRVEENGMTLVVEGEVAEARAWRSPDRTRVRLELRGVKLAPGFPPAESIDLTALGVGRVSYRTLTATAAGGSAVQFDLSVAPDSPDWDVVMRNSAIGLVRADRVREPIALTPAARQEAEAAERESAAEAAAAEAAAIDSLAAESREGVDPAAASPLYQAPGQPTAEQYARGDFSFNVRNRLFVIPDDVVSGTPAYPNFGFTWGVIDDFELNLEFQRLDTASPGDQGEFRAIRDPDESNFFFSEFQELTVETQYRIWDNSDESLALGGVLAVSFGSRPIRFTNSRGFTVEERTDESVVPSLQFPLTARLGDRDRWRLTVSPTVAFFPSENAMHLHQPPDSDEEFGTTFGVVGATSFRVNRSILLFADAFVPVTGNNAIDRDSGDPSKTIAFNAGLRYLVNPNVALDLYATNTLGTTGPLSLTADKEYAAVGANLTFLPSFFAGNRRYSDSFDSTPEDPTDPRNGGFAFFDGSVLPSGQFAINLGGGSQGFLTALRYTPVRDLEVGIYLDLISGEVDESEQGISGKLRVLDQQAGDPLTASLALTLGITNEPFVNFFNNNRDEFDDRGLSKSIPGFLINQDDFDEGQLYIATLSLPLHYQFANDAAVWFTPIVAFVQQGGADIAGFNLGGSYPVARNLDLIAEVGANFTDLGNGFDGNRLGNQVPYSLGLRWDISTFFGNSPADATAPWLLEFYLTNRVGGSTFHNLRVRDKDLAVGVGLTIPFRF</sequence>